<keyword evidence="4" id="KW-0410">Iron transport</keyword>
<protein>
    <submittedName>
        <fullName evidence="8">ABC transporter substrate-binding protein</fullName>
    </submittedName>
</protein>
<dbReference type="PANTHER" id="PTHR30532">
    <property type="entry name" value="IRON III DICITRATE-BINDING PERIPLASMIC PROTEIN"/>
    <property type="match status" value="1"/>
</dbReference>
<dbReference type="RefSeq" id="WP_390189398.1">
    <property type="nucleotide sequence ID" value="NZ_JBHMEP010000001.1"/>
</dbReference>
<comment type="similarity">
    <text evidence="2">Belongs to the bacterial solute-binding protein 8 family.</text>
</comment>
<dbReference type="CDD" id="cd01146">
    <property type="entry name" value="FhuD"/>
    <property type="match status" value="1"/>
</dbReference>
<keyword evidence="3" id="KW-0813">Transport</keyword>
<dbReference type="Proteomes" id="UP001589645">
    <property type="component" value="Unassembled WGS sequence"/>
</dbReference>
<organism evidence="8 9">
    <name type="scientific">Vibrio olivae</name>
    <dbReference type="NCBI Taxonomy" id="1243002"/>
    <lineage>
        <taxon>Bacteria</taxon>
        <taxon>Pseudomonadati</taxon>
        <taxon>Pseudomonadota</taxon>
        <taxon>Gammaproteobacteria</taxon>
        <taxon>Vibrionales</taxon>
        <taxon>Vibrionaceae</taxon>
        <taxon>Vibrio</taxon>
    </lineage>
</organism>
<keyword evidence="9" id="KW-1185">Reference proteome</keyword>
<evidence type="ECO:0000259" key="7">
    <source>
        <dbReference type="PROSITE" id="PS50983"/>
    </source>
</evidence>
<evidence type="ECO:0000256" key="1">
    <source>
        <dbReference type="ARBA" id="ARBA00004196"/>
    </source>
</evidence>
<keyword evidence="5 6" id="KW-0732">Signal</keyword>
<name>A0ABV5HHW5_9VIBR</name>
<evidence type="ECO:0000313" key="8">
    <source>
        <dbReference type="EMBL" id="MFB9133811.1"/>
    </source>
</evidence>
<reference evidence="8 9" key="1">
    <citation type="submission" date="2024-09" db="EMBL/GenBank/DDBJ databases">
        <authorList>
            <person name="Sun Q."/>
            <person name="Mori K."/>
        </authorList>
    </citation>
    <scope>NUCLEOTIDE SEQUENCE [LARGE SCALE GENOMIC DNA]</scope>
    <source>
        <strain evidence="8 9">CECT 8064</strain>
    </source>
</reference>
<dbReference type="PROSITE" id="PS50983">
    <property type="entry name" value="FE_B12_PBP"/>
    <property type="match status" value="1"/>
</dbReference>
<evidence type="ECO:0000256" key="5">
    <source>
        <dbReference type="ARBA" id="ARBA00022729"/>
    </source>
</evidence>
<dbReference type="SUPFAM" id="SSF53807">
    <property type="entry name" value="Helical backbone' metal receptor"/>
    <property type="match status" value="1"/>
</dbReference>
<dbReference type="InterPro" id="IPR051313">
    <property type="entry name" value="Bact_iron-sidero_bind"/>
</dbReference>
<keyword evidence="4" id="KW-0406">Ion transport</keyword>
<evidence type="ECO:0000313" key="9">
    <source>
        <dbReference type="Proteomes" id="UP001589645"/>
    </source>
</evidence>
<sequence length="322" mass="35935">MDRGGAMRRLFSLALLAWLPLISQANPTNFGGQYQACLSTCVTLDKPALRVVALNWSAAEMLLSLGVEPVGVTEIKGYKKWQTNHPQLNASAVEIGRRQEPNLTEIAKLKPDVIIGYDFRHQRLYSMLKRIAPTLLYQQFPRVDQPDFRYFDYAQTVFRHLALLTGKVDQGQAQLNAMHATLAQLKQQLASAGLGGKSVTYGKFIGMGYGLRIFSNPSLAGSVATALGLDYHWRNTLPGKDFVHLQLEQLPHIHDTHLLLAGNQTDSERMTTSPVWPFLPFVKTHQFSSVEPLWSFGGPASITRMAKAFTQSLLDWQEANRG</sequence>
<comment type="caution">
    <text evidence="8">The sequence shown here is derived from an EMBL/GenBank/DDBJ whole genome shotgun (WGS) entry which is preliminary data.</text>
</comment>
<dbReference type="Gene3D" id="3.40.50.1980">
    <property type="entry name" value="Nitrogenase molybdenum iron protein domain"/>
    <property type="match status" value="2"/>
</dbReference>
<evidence type="ECO:0000256" key="3">
    <source>
        <dbReference type="ARBA" id="ARBA00022448"/>
    </source>
</evidence>
<evidence type="ECO:0000256" key="6">
    <source>
        <dbReference type="SAM" id="SignalP"/>
    </source>
</evidence>
<evidence type="ECO:0000256" key="2">
    <source>
        <dbReference type="ARBA" id="ARBA00008814"/>
    </source>
</evidence>
<feature type="chain" id="PRO_5047223521" evidence="6">
    <location>
        <begin position="26"/>
        <end position="322"/>
    </location>
</feature>
<evidence type="ECO:0000256" key="4">
    <source>
        <dbReference type="ARBA" id="ARBA00022496"/>
    </source>
</evidence>
<dbReference type="EMBL" id="JBHMEP010000001">
    <property type="protein sequence ID" value="MFB9133811.1"/>
    <property type="molecule type" value="Genomic_DNA"/>
</dbReference>
<accession>A0ABV5HHW5</accession>
<feature type="domain" description="Fe/B12 periplasmic-binding" evidence="7">
    <location>
        <begin position="50"/>
        <end position="321"/>
    </location>
</feature>
<dbReference type="PANTHER" id="PTHR30532:SF1">
    <property type="entry name" value="IRON(3+)-HYDROXAMATE-BINDING PROTEIN FHUD"/>
    <property type="match status" value="1"/>
</dbReference>
<comment type="subcellular location">
    <subcellularLocation>
        <location evidence="1">Cell envelope</location>
    </subcellularLocation>
</comment>
<dbReference type="Pfam" id="PF01497">
    <property type="entry name" value="Peripla_BP_2"/>
    <property type="match status" value="1"/>
</dbReference>
<feature type="signal peptide" evidence="6">
    <location>
        <begin position="1"/>
        <end position="25"/>
    </location>
</feature>
<gene>
    <name evidence="8" type="ORF">ACFFUV_02375</name>
</gene>
<dbReference type="InterPro" id="IPR002491">
    <property type="entry name" value="ABC_transptr_periplasmic_BD"/>
</dbReference>
<proteinExistence type="inferred from homology"/>
<keyword evidence="4" id="KW-0408">Iron</keyword>